<evidence type="ECO:0000256" key="1">
    <source>
        <dbReference type="ARBA" id="ARBA00004141"/>
    </source>
</evidence>
<dbReference type="GO" id="GO:0016787">
    <property type="term" value="F:hydrolase activity"/>
    <property type="evidence" value="ECO:0007669"/>
    <property type="project" value="TreeGrafter"/>
</dbReference>
<protein>
    <submittedName>
        <fullName evidence="7">YhhN-like protein</fullName>
    </submittedName>
</protein>
<keyword evidence="5 6" id="KW-0472">Membrane</keyword>
<keyword evidence="8" id="KW-1185">Reference proteome</keyword>
<evidence type="ECO:0000256" key="2">
    <source>
        <dbReference type="ARBA" id="ARBA00007375"/>
    </source>
</evidence>
<evidence type="ECO:0000256" key="4">
    <source>
        <dbReference type="ARBA" id="ARBA00022989"/>
    </source>
</evidence>
<dbReference type="PANTHER" id="PTHR31885:SF6">
    <property type="entry name" value="GH04784P"/>
    <property type="match status" value="1"/>
</dbReference>
<feature type="transmembrane region" description="Helical" evidence="6">
    <location>
        <begin position="6"/>
        <end position="21"/>
    </location>
</feature>
<keyword evidence="3 6" id="KW-0812">Transmembrane</keyword>
<comment type="similarity">
    <text evidence="2">Belongs to the TMEM86 family.</text>
</comment>
<reference evidence="7 8" key="1">
    <citation type="submission" date="2018-08" db="EMBL/GenBank/DDBJ databases">
        <title>Genomic Encyclopedia of Archaeal and Bacterial Type Strains, Phase II (KMG-II): from individual species to whole genera.</title>
        <authorList>
            <person name="Goeker M."/>
        </authorList>
    </citation>
    <scope>NUCLEOTIDE SEQUENCE [LARGE SCALE GENOMIC DNA]</scope>
    <source>
        <strain evidence="7 8">ATCC 27112</strain>
    </source>
</reference>
<evidence type="ECO:0000313" key="7">
    <source>
        <dbReference type="EMBL" id="RIA64120.1"/>
    </source>
</evidence>
<comment type="caution">
    <text evidence="7">The sequence shown here is derived from an EMBL/GenBank/DDBJ whole genome shotgun (WGS) entry which is preliminary data.</text>
</comment>
<gene>
    <name evidence="7" type="ORF">EI71_02023</name>
</gene>
<evidence type="ECO:0000256" key="5">
    <source>
        <dbReference type="ARBA" id="ARBA00023136"/>
    </source>
</evidence>
<evidence type="ECO:0000256" key="3">
    <source>
        <dbReference type="ARBA" id="ARBA00022692"/>
    </source>
</evidence>
<feature type="transmembrane region" description="Helical" evidence="6">
    <location>
        <begin position="136"/>
        <end position="153"/>
    </location>
</feature>
<dbReference type="EMBL" id="QXEV01000049">
    <property type="protein sequence ID" value="RIA64120.1"/>
    <property type="molecule type" value="Genomic_DNA"/>
</dbReference>
<feature type="transmembrane region" description="Helical" evidence="6">
    <location>
        <begin position="238"/>
        <end position="257"/>
    </location>
</feature>
<name>A0A397QRC6_9MOLU</name>
<feature type="transmembrane region" description="Helical" evidence="6">
    <location>
        <begin position="165"/>
        <end position="188"/>
    </location>
</feature>
<feature type="transmembrane region" description="Helical" evidence="6">
    <location>
        <begin position="63"/>
        <end position="83"/>
    </location>
</feature>
<feature type="transmembrane region" description="Helical" evidence="6">
    <location>
        <begin position="194"/>
        <end position="217"/>
    </location>
</feature>
<dbReference type="Proteomes" id="UP000266506">
    <property type="component" value="Unassembled WGS sequence"/>
</dbReference>
<sequence length="258" mass="29555">MMPYIFLGLGVISLGLFLFKRDKKSSVIAIAIKALTSIFFILTAMFCFISNVSEGGKVAYNDLLPLIFLILGLVFGMIGDIFLDFKIYFKTLNMRFLCLENDYDILMITGMSAFGIGHIFYISSSYTFYPELWLELIYSILGAIVLVVLIFVISIKVMKMTFRKFLIPCIIYGFLLCAFVLFSIFRIIHEYSLANLLLLIGSILFIVSDLILSITYFSKEEDYKKEGLLNPESRFMIIMNHTTYYAAQFLIAMAILFM</sequence>
<feature type="transmembrane region" description="Helical" evidence="6">
    <location>
        <begin position="28"/>
        <end position="51"/>
    </location>
</feature>
<dbReference type="AlphaFoldDB" id="A0A397QRC6"/>
<accession>A0A397QRC6</accession>
<organism evidence="7 8">
    <name type="scientific">Anaeroplasma bactoclasticum</name>
    <dbReference type="NCBI Taxonomy" id="2088"/>
    <lineage>
        <taxon>Bacteria</taxon>
        <taxon>Bacillati</taxon>
        <taxon>Mycoplasmatota</taxon>
        <taxon>Mollicutes</taxon>
        <taxon>Anaeroplasmatales</taxon>
        <taxon>Anaeroplasmataceae</taxon>
        <taxon>Anaeroplasma</taxon>
    </lineage>
</organism>
<evidence type="ECO:0000256" key="6">
    <source>
        <dbReference type="SAM" id="Phobius"/>
    </source>
</evidence>
<dbReference type="InterPro" id="IPR012506">
    <property type="entry name" value="TMEM86B-like"/>
</dbReference>
<feature type="transmembrane region" description="Helical" evidence="6">
    <location>
        <begin position="103"/>
        <end position="124"/>
    </location>
</feature>
<dbReference type="PANTHER" id="PTHR31885">
    <property type="entry name" value="GH04784P"/>
    <property type="match status" value="1"/>
</dbReference>
<dbReference type="InParanoid" id="A0A397QRC6"/>
<comment type="subcellular location">
    <subcellularLocation>
        <location evidence="1">Membrane</location>
        <topology evidence="1">Multi-pass membrane protein</topology>
    </subcellularLocation>
</comment>
<proteinExistence type="inferred from homology"/>
<dbReference type="GO" id="GO:0016020">
    <property type="term" value="C:membrane"/>
    <property type="evidence" value="ECO:0007669"/>
    <property type="project" value="UniProtKB-SubCell"/>
</dbReference>
<keyword evidence="4 6" id="KW-1133">Transmembrane helix</keyword>
<dbReference type="RefSeq" id="WP_119017055.1">
    <property type="nucleotide sequence ID" value="NZ_QXEV01000049.1"/>
</dbReference>
<dbReference type="Pfam" id="PF07947">
    <property type="entry name" value="YhhN"/>
    <property type="match status" value="1"/>
</dbReference>
<evidence type="ECO:0000313" key="8">
    <source>
        <dbReference type="Proteomes" id="UP000266506"/>
    </source>
</evidence>